<feature type="region of interest" description="Disordered" evidence="1">
    <location>
        <begin position="1131"/>
        <end position="1177"/>
    </location>
</feature>
<evidence type="ECO:0000313" key="2">
    <source>
        <dbReference type="EMBL" id="KAK5691934.1"/>
    </source>
</evidence>
<dbReference type="EMBL" id="JAVRQU010000020">
    <property type="protein sequence ID" value="KAK5691934.1"/>
    <property type="molecule type" value="Genomic_DNA"/>
</dbReference>
<feature type="compositionally biased region" description="Basic and acidic residues" evidence="1">
    <location>
        <begin position="229"/>
        <end position="242"/>
    </location>
</feature>
<comment type="caution">
    <text evidence="2">The sequence shown here is derived from an EMBL/GenBank/DDBJ whole genome shotgun (WGS) entry which is preliminary data.</text>
</comment>
<feature type="compositionally biased region" description="Basic and acidic residues" evidence="1">
    <location>
        <begin position="195"/>
        <end position="210"/>
    </location>
</feature>
<feature type="region of interest" description="Disordered" evidence="1">
    <location>
        <begin position="179"/>
        <end position="243"/>
    </location>
</feature>
<evidence type="ECO:0000256" key="1">
    <source>
        <dbReference type="SAM" id="MobiDB-lite"/>
    </source>
</evidence>
<reference evidence="2" key="1">
    <citation type="submission" date="2023-08" db="EMBL/GenBank/DDBJ databases">
        <title>Black Yeasts Isolated from many extreme environments.</title>
        <authorList>
            <person name="Coleine C."/>
            <person name="Stajich J.E."/>
            <person name="Selbmann L."/>
        </authorList>
    </citation>
    <scope>NUCLEOTIDE SEQUENCE</scope>
    <source>
        <strain evidence="2">CCFEE 5810</strain>
    </source>
</reference>
<feature type="compositionally biased region" description="Acidic residues" evidence="1">
    <location>
        <begin position="1015"/>
        <end position="1024"/>
    </location>
</feature>
<feature type="compositionally biased region" description="Basic and acidic residues" evidence="1">
    <location>
        <begin position="811"/>
        <end position="867"/>
    </location>
</feature>
<feature type="region of interest" description="Disordered" evidence="1">
    <location>
        <begin position="351"/>
        <end position="378"/>
    </location>
</feature>
<feature type="compositionally biased region" description="Low complexity" evidence="1">
    <location>
        <begin position="965"/>
        <end position="978"/>
    </location>
</feature>
<feature type="compositionally biased region" description="Basic and acidic residues" evidence="1">
    <location>
        <begin position="979"/>
        <end position="997"/>
    </location>
</feature>
<evidence type="ECO:0000313" key="3">
    <source>
        <dbReference type="Proteomes" id="UP001310594"/>
    </source>
</evidence>
<feature type="compositionally biased region" description="Basic and acidic residues" evidence="1">
    <location>
        <begin position="1025"/>
        <end position="1039"/>
    </location>
</feature>
<organism evidence="2 3">
    <name type="scientific">Elasticomyces elasticus</name>
    <dbReference type="NCBI Taxonomy" id="574655"/>
    <lineage>
        <taxon>Eukaryota</taxon>
        <taxon>Fungi</taxon>
        <taxon>Dikarya</taxon>
        <taxon>Ascomycota</taxon>
        <taxon>Pezizomycotina</taxon>
        <taxon>Dothideomycetes</taxon>
        <taxon>Dothideomycetidae</taxon>
        <taxon>Mycosphaerellales</taxon>
        <taxon>Teratosphaeriaceae</taxon>
        <taxon>Elasticomyces</taxon>
    </lineage>
</organism>
<sequence length="1177" mass="133567">MAEVGAVASIIGIITFGFSLATQITTYIGDFEDASEDITNLAGEVNSTFRHIEQLQVLVDSHATTNAFSDSGILEAEACKVKARQLADRLWKLVKKSNATFPPDGKLSADQLNITIFSKALWPRFKPRVDQHKHELVVLNTNILICMVGYRLQVGAPAADQARATDELDRLKRSKKLALHSLREAQKRRKRKKIKGQDDRRPHFSDDRQMPSRQGSGGSVPVTLPPRRSSRDTSYDDYRDGETSVLDEEDIDQLVVDLRKGILLEMKEENEAKKRTELEMVRQKEEAVAQYKSDLLQKLHESTRDSEGLRQALVKTFPETLSENAVTRFVDERQAEKVQDDEVAQLMTALVPHQPVKTSTTSEKSDNTKPHSRKHRGRRLAESLRNYTLTRRMGKQTRITDITIFSVIVSVDGDKHRATPIIVPTPWTDKLLAEQEKKSWWKGASFRETLSVYSTLDLKSRELAEDEADKQGIDSGQLILLYARLLDKKTTKGRKLLEATMMAAHPWEYLHGRALLVYKVSSGNDPERHNSGTSTSNSYANGGRHGGYERVRPYSANGSPKPYGVLRVDYDDEERDTRRQREYRADPRFDLGSRNGYETGNDERRHRHHEQYADFGERYLRDEQASPYAQRSQWEADYGRREMDIDRQRYSYFRDPVASGMSDFQTRDPYDTSGRHEWHRPMYPKVHQRYLSPETLSYYGLPYEYDRSDPGYIIIMRDMDQYETDILFEHTKRLRAGPIDPVHYRRSHYPSREPSFTADYRNGKAPVATVYNDVYGSGRPVHQSRSRSGMYSPPSEVRPSPITGFVASSPRDGDNRPDSTGRTFRPPEHTHRFSDDDYGSREKHGRVIEREEISIRRSDARDHEASRSQDGGARFSDERERAKAAFYARHAQDLERENLPIIIRESDRRDNNERSNRDESIRFSDGRGKARAAVHRERTAAPSRSRDDSFRVYEHGGRATPYRPPSALSAARSSGGRSESTRSRIRSRAEAYDRSRDTGSVAEVVADQDSPSDLFESEMSDDDSGNERTVSRKPAEVRRSRGSSNASSMLGLESTTESPSSLSDVEAGGNQPRSKLSSRGGQGRHPDAETVTEEPSRQNTTDAMRALESGDFHPRHGRVEMISTVVSQAHTDTDDDAAYQTAAESHGGDLFEELSGDAADESLGREGAELRELPETE</sequence>
<feature type="compositionally biased region" description="Basic and acidic residues" evidence="1">
    <location>
        <begin position="907"/>
        <end position="957"/>
    </location>
</feature>
<dbReference type="Proteomes" id="UP001310594">
    <property type="component" value="Unassembled WGS sequence"/>
</dbReference>
<feature type="compositionally biased region" description="Basic and acidic residues" evidence="1">
    <location>
        <begin position="575"/>
        <end position="591"/>
    </location>
</feature>
<feature type="compositionally biased region" description="Low complexity" evidence="1">
    <location>
        <begin position="1052"/>
        <end position="1063"/>
    </location>
</feature>
<dbReference type="AlphaFoldDB" id="A0AAN7ZR26"/>
<protein>
    <recommendedName>
        <fullName evidence="4">Fungal N-terminal domain-containing protein</fullName>
    </recommendedName>
</protein>
<feature type="compositionally biased region" description="Polar residues" evidence="1">
    <location>
        <begin position="531"/>
        <end position="540"/>
    </location>
</feature>
<name>A0AAN7ZR26_9PEZI</name>
<feature type="region of interest" description="Disordered" evidence="1">
    <location>
        <begin position="774"/>
        <end position="879"/>
    </location>
</feature>
<feature type="region of interest" description="Disordered" evidence="1">
    <location>
        <begin position="524"/>
        <end position="604"/>
    </location>
</feature>
<evidence type="ECO:0008006" key="4">
    <source>
        <dbReference type="Google" id="ProtNLM"/>
    </source>
</evidence>
<gene>
    <name evidence="2" type="ORF">LTR97_011105</name>
</gene>
<feature type="region of interest" description="Disordered" evidence="1">
    <location>
        <begin position="907"/>
        <end position="1105"/>
    </location>
</feature>
<feature type="compositionally biased region" description="Basic and acidic residues" evidence="1">
    <location>
        <begin position="1162"/>
        <end position="1177"/>
    </location>
</feature>
<accession>A0AAN7ZR26</accession>
<proteinExistence type="predicted"/>
<feature type="compositionally biased region" description="Acidic residues" evidence="1">
    <location>
        <begin position="1150"/>
        <end position="1160"/>
    </location>
</feature>